<dbReference type="InterPro" id="IPR046038">
    <property type="entry name" value="DUF5996"/>
</dbReference>
<gene>
    <name evidence="2" type="ORF">K6753_12935</name>
</gene>
<dbReference type="Proteomes" id="UP001430954">
    <property type="component" value="Unassembled WGS sequence"/>
</dbReference>
<keyword evidence="3" id="KW-1185">Reference proteome</keyword>
<evidence type="ECO:0000313" key="3">
    <source>
        <dbReference type="Proteomes" id="UP001430954"/>
    </source>
</evidence>
<dbReference type="Pfam" id="PF19459">
    <property type="entry name" value="DUF5996"/>
    <property type="match status" value="1"/>
</dbReference>
<protein>
    <submittedName>
        <fullName evidence="2">DUF5996 family protein</fullName>
    </submittedName>
</protein>
<organism evidence="2 3">
    <name type="scientific">Novilysobacter selenitireducens</name>
    <dbReference type="NCBI Taxonomy" id="2872639"/>
    <lineage>
        <taxon>Bacteria</taxon>
        <taxon>Pseudomonadati</taxon>
        <taxon>Pseudomonadota</taxon>
        <taxon>Gammaproteobacteria</taxon>
        <taxon>Lysobacterales</taxon>
        <taxon>Lysobacteraceae</taxon>
        <taxon>Novilysobacter</taxon>
    </lineage>
</organism>
<reference evidence="2 3" key="1">
    <citation type="submission" date="2021-09" db="EMBL/GenBank/DDBJ databases">
        <title>Lysobacter sp. 13A isolated from the river sediment.</title>
        <authorList>
            <person name="Liu H."/>
            <person name="Li S."/>
            <person name="Mao S."/>
        </authorList>
    </citation>
    <scope>NUCLEOTIDE SEQUENCE [LARGE SCALE GENOMIC DNA]</scope>
    <source>
        <strain evidence="2 3">13A</strain>
    </source>
</reference>
<dbReference type="RefSeq" id="WP_223676884.1">
    <property type="nucleotide sequence ID" value="NZ_JAINZW010000006.1"/>
</dbReference>
<feature type="region of interest" description="Disordered" evidence="1">
    <location>
        <begin position="302"/>
        <end position="321"/>
    </location>
</feature>
<evidence type="ECO:0000313" key="2">
    <source>
        <dbReference type="EMBL" id="MBZ4040437.1"/>
    </source>
</evidence>
<sequence>MNESNAPWPELPPLDDWVDTFATVHMWTQIVGKIRLALSPWQNHSWGSTLYVTASGLATSPIPAGDGSFDIEFDFVHHALRIRTSDGRKRDLALSSMPVADFHRDVMASLAELDIAVSIYTRPVEVVEAIPFEHDRTHASYDADVVNRVWRAFLQADRVFKIFRARFLGKSSPSHFFWGAFDLAVTRFSGRGAPMHPGGAPNCADWVMREAYSHELASAGFWPGAGLGEAAFYAYAWPEPAGYRDRDVQPAAAYFSDALQEFVLPYDAVRSAGDPDGTLLAFLQSTYESAADLAHWDRTSLERDGSEFERRNQSSAALSQN</sequence>
<evidence type="ECO:0000256" key="1">
    <source>
        <dbReference type="SAM" id="MobiDB-lite"/>
    </source>
</evidence>
<proteinExistence type="predicted"/>
<comment type="caution">
    <text evidence="2">The sequence shown here is derived from an EMBL/GenBank/DDBJ whole genome shotgun (WGS) entry which is preliminary data.</text>
</comment>
<accession>A0ABS7T978</accession>
<feature type="compositionally biased region" description="Basic and acidic residues" evidence="1">
    <location>
        <begin position="302"/>
        <end position="312"/>
    </location>
</feature>
<dbReference type="EMBL" id="JAINZW010000006">
    <property type="protein sequence ID" value="MBZ4040437.1"/>
    <property type="molecule type" value="Genomic_DNA"/>
</dbReference>
<name>A0ABS7T978_9GAMM</name>